<accession>A0A5M3N2X1</accession>
<keyword evidence="3" id="KW-1185">Reference proteome</keyword>
<dbReference type="RefSeq" id="XP_007764214.1">
    <property type="nucleotide sequence ID" value="XM_007766024.1"/>
</dbReference>
<dbReference type="AlphaFoldDB" id="A0A5M3N2X1"/>
<reference evidence="3" key="1">
    <citation type="journal article" date="2012" name="Science">
        <title>The Paleozoic origin of enzymatic lignin decomposition reconstructed from 31 fungal genomes.</title>
        <authorList>
            <person name="Floudas D."/>
            <person name="Binder M."/>
            <person name="Riley R."/>
            <person name="Barry K."/>
            <person name="Blanchette R.A."/>
            <person name="Henrissat B."/>
            <person name="Martinez A.T."/>
            <person name="Otillar R."/>
            <person name="Spatafora J.W."/>
            <person name="Yadav J.S."/>
            <person name="Aerts A."/>
            <person name="Benoit I."/>
            <person name="Boyd A."/>
            <person name="Carlson A."/>
            <person name="Copeland A."/>
            <person name="Coutinho P.M."/>
            <person name="de Vries R.P."/>
            <person name="Ferreira P."/>
            <person name="Findley K."/>
            <person name="Foster B."/>
            <person name="Gaskell J."/>
            <person name="Glotzer D."/>
            <person name="Gorecki P."/>
            <person name="Heitman J."/>
            <person name="Hesse C."/>
            <person name="Hori C."/>
            <person name="Igarashi K."/>
            <person name="Jurgens J.A."/>
            <person name="Kallen N."/>
            <person name="Kersten P."/>
            <person name="Kohler A."/>
            <person name="Kuees U."/>
            <person name="Kumar T.K.A."/>
            <person name="Kuo A."/>
            <person name="LaButti K."/>
            <person name="Larrondo L.F."/>
            <person name="Lindquist E."/>
            <person name="Ling A."/>
            <person name="Lombard V."/>
            <person name="Lucas S."/>
            <person name="Lundell T."/>
            <person name="Martin R."/>
            <person name="McLaughlin D.J."/>
            <person name="Morgenstern I."/>
            <person name="Morin E."/>
            <person name="Murat C."/>
            <person name="Nagy L.G."/>
            <person name="Nolan M."/>
            <person name="Ohm R.A."/>
            <person name="Patyshakuliyeva A."/>
            <person name="Rokas A."/>
            <person name="Ruiz-Duenas F.J."/>
            <person name="Sabat G."/>
            <person name="Salamov A."/>
            <person name="Samejima M."/>
            <person name="Schmutz J."/>
            <person name="Slot J.C."/>
            <person name="St John F."/>
            <person name="Stenlid J."/>
            <person name="Sun H."/>
            <person name="Sun S."/>
            <person name="Syed K."/>
            <person name="Tsang A."/>
            <person name="Wiebenga A."/>
            <person name="Young D."/>
            <person name="Pisabarro A."/>
            <person name="Eastwood D.C."/>
            <person name="Martin F."/>
            <person name="Cullen D."/>
            <person name="Grigoriev I.V."/>
            <person name="Hibbett D.S."/>
        </authorList>
    </citation>
    <scope>NUCLEOTIDE SEQUENCE [LARGE SCALE GENOMIC DNA]</scope>
    <source>
        <strain evidence="3">RWD-64-598 SS2</strain>
    </source>
</reference>
<dbReference type="EMBL" id="JH711574">
    <property type="protein sequence ID" value="EIW85730.1"/>
    <property type="molecule type" value="Genomic_DNA"/>
</dbReference>
<comment type="caution">
    <text evidence="2">The sequence shown here is derived from an EMBL/GenBank/DDBJ whole genome shotgun (WGS) entry which is preliminary data.</text>
</comment>
<dbReference type="GeneID" id="19208821"/>
<gene>
    <name evidence="2" type="ORF">CONPUDRAFT_70464</name>
</gene>
<protein>
    <submittedName>
        <fullName evidence="2">Uncharacterized protein</fullName>
    </submittedName>
</protein>
<organism evidence="2 3">
    <name type="scientific">Coniophora puteana (strain RWD-64-598)</name>
    <name type="common">Brown rot fungus</name>
    <dbReference type="NCBI Taxonomy" id="741705"/>
    <lineage>
        <taxon>Eukaryota</taxon>
        <taxon>Fungi</taxon>
        <taxon>Dikarya</taxon>
        <taxon>Basidiomycota</taxon>
        <taxon>Agaricomycotina</taxon>
        <taxon>Agaricomycetes</taxon>
        <taxon>Agaricomycetidae</taxon>
        <taxon>Boletales</taxon>
        <taxon>Coniophorineae</taxon>
        <taxon>Coniophoraceae</taxon>
        <taxon>Coniophora</taxon>
    </lineage>
</organism>
<dbReference type="KEGG" id="cput:CONPUDRAFT_70464"/>
<evidence type="ECO:0000256" key="1">
    <source>
        <dbReference type="SAM" id="MobiDB-lite"/>
    </source>
</evidence>
<sequence>MAMQQASTQAQNGLQNTGSPGTITPFPSPSALGCSSRKSTLRGRPPPTSGLPLDGRNQGLDTVHAHTRSGRGGDRPYLVPSDESSLMGVFRGSSEGLDLLWMIRLIRRSEHVTEECGVRWQWQIAMAERLGEAVCPSGAGARNQRAAVRSDRTDTAGQRGSALRRLASGLPGNRRRSIGVYLPKSWCARTLVLALALVYGVAEVVIGSIPREETNQIHKEETRVSRAGVANINATTRSCSVKLDSSHITTTQAGQCLRESGAEQTQGPGWGLVGPIRQSVGNASPIDWTHKQKCISSISS</sequence>
<dbReference type="Proteomes" id="UP000053558">
    <property type="component" value="Unassembled WGS sequence"/>
</dbReference>
<feature type="region of interest" description="Disordered" evidence="1">
    <location>
        <begin position="1"/>
        <end position="82"/>
    </location>
</feature>
<feature type="compositionally biased region" description="Polar residues" evidence="1">
    <location>
        <begin position="1"/>
        <end position="22"/>
    </location>
</feature>
<evidence type="ECO:0000313" key="2">
    <source>
        <dbReference type="EMBL" id="EIW85730.1"/>
    </source>
</evidence>
<proteinExistence type="predicted"/>
<evidence type="ECO:0000313" key="3">
    <source>
        <dbReference type="Proteomes" id="UP000053558"/>
    </source>
</evidence>
<name>A0A5M3N2X1_CONPW</name>